<proteinExistence type="predicted"/>
<gene>
    <name evidence="1" type="ORF">F4821DRAFT_225258</name>
</gene>
<name>A0ACC0DIP9_9PEZI</name>
<organism evidence="1 2">
    <name type="scientific">Hypoxylon rubiginosum</name>
    <dbReference type="NCBI Taxonomy" id="110542"/>
    <lineage>
        <taxon>Eukaryota</taxon>
        <taxon>Fungi</taxon>
        <taxon>Dikarya</taxon>
        <taxon>Ascomycota</taxon>
        <taxon>Pezizomycotina</taxon>
        <taxon>Sordariomycetes</taxon>
        <taxon>Xylariomycetidae</taxon>
        <taxon>Xylariales</taxon>
        <taxon>Hypoxylaceae</taxon>
        <taxon>Hypoxylon</taxon>
    </lineage>
</organism>
<accession>A0ACC0DIP9</accession>
<evidence type="ECO:0000313" key="1">
    <source>
        <dbReference type="EMBL" id="KAI6092271.1"/>
    </source>
</evidence>
<comment type="caution">
    <text evidence="1">The sequence shown here is derived from an EMBL/GenBank/DDBJ whole genome shotgun (WGS) entry which is preliminary data.</text>
</comment>
<keyword evidence="2" id="KW-1185">Reference proteome</keyword>
<reference evidence="1 2" key="1">
    <citation type="journal article" date="2022" name="New Phytol.">
        <title>Ecological generalism drives hyperdiversity of secondary metabolite gene clusters in xylarialean endophytes.</title>
        <authorList>
            <person name="Franco M.E.E."/>
            <person name="Wisecaver J.H."/>
            <person name="Arnold A.E."/>
            <person name="Ju Y.M."/>
            <person name="Slot J.C."/>
            <person name="Ahrendt S."/>
            <person name="Moore L.P."/>
            <person name="Eastman K.E."/>
            <person name="Scott K."/>
            <person name="Konkel Z."/>
            <person name="Mondo S.J."/>
            <person name="Kuo A."/>
            <person name="Hayes R.D."/>
            <person name="Haridas S."/>
            <person name="Andreopoulos B."/>
            <person name="Riley R."/>
            <person name="LaButti K."/>
            <person name="Pangilinan J."/>
            <person name="Lipzen A."/>
            <person name="Amirebrahimi M."/>
            <person name="Yan J."/>
            <person name="Adam C."/>
            <person name="Keymanesh K."/>
            <person name="Ng V."/>
            <person name="Louie K."/>
            <person name="Northen T."/>
            <person name="Drula E."/>
            <person name="Henrissat B."/>
            <person name="Hsieh H.M."/>
            <person name="Youens-Clark K."/>
            <person name="Lutzoni F."/>
            <person name="Miadlikowska J."/>
            <person name="Eastwood D.C."/>
            <person name="Hamelin R.C."/>
            <person name="Grigoriev I.V."/>
            <person name="U'Ren J.M."/>
        </authorList>
    </citation>
    <scope>NUCLEOTIDE SEQUENCE [LARGE SCALE GENOMIC DNA]</scope>
    <source>
        <strain evidence="1 2">ER1909</strain>
    </source>
</reference>
<protein>
    <submittedName>
        <fullName evidence="1">FAD/FMN-containing isoamyl alcohol oxidase MreA</fullName>
    </submittedName>
</protein>
<evidence type="ECO:0000313" key="2">
    <source>
        <dbReference type="Proteomes" id="UP001497680"/>
    </source>
</evidence>
<dbReference type="EMBL" id="MU394284">
    <property type="protein sequence ID" value="KAI6092271.1"/>
    <property type="molecule type" value="Genomic_DNA"/>
</dbReference>
<dbReference type="Proteomes" id="UP001497680">
    <property type="component" value="Unassembled WGS sequence"/>
</dbReference>
<sequence length="568" mass="61082">MPLISTAIFLLISAVIAITPPRCRSIPGDASWPTSKQWDLLNQTVGGNLVATIPIAAPCHKTLFGKPSPVFNQEECDALRNIWFYPTTHLPSSSSPMAYVFSNDSCNPFLGPETPCTIGYHVAYAVNATSAKDFQTAIRFAKDNNIRLVIRNTGHDYLGKSTGAHALGIWTHNLKSISLLQEYHDENYEGAAIKLGAGVEVIQAYEFAASYGLLVVGGNCPTVGIAGGYIQGGGHGPLSSKFGLAADQVLEYEVVTADGELITATNKNNSDLFWALRGGGGSTYGVVVSVTVKAFPDTSSAMSYMEVPNTGNNTDALYSVIGTFLQTLPRLVDAGAIAIFVVSAAGFSLTPAIAPGMQPVELDSHFYPVFDRLHKLGLDYTYSSSAHPTFLDTFNAVTTVSNVSDQNLGGRFIPRSLIESNGTNALVDAIRYISTREGALFVGNSINVKKGVSAPDDVSANPHFRDTLISATIGTSIDYMNMDVTLDNVRSITDDLLPKLEALTPGGGAYLSEGDVHQPDFQSTFYGDHYNRLLQIKRQYDPQDVFYAKTAVGSERWEQGLDGRLCLV</sequence>